<evidence type="ECO:0000313" key="4">
    <source>
        <dbReference type="Proteomes" id="UP000623958"/>
    </source>
</evidence>
<feature type="signal peptide" evidence="1">
    <location>
        <begin position="1"/>
        <end position="24"/>
    </location>
</feature>
<name>A0A919F727_9XANT</name>
<comment type="caution">
    <text evidence="3">The sequence shown here is derived from an EMBL/GenBank/DDBJ whole genome shotgun (WGS) entry which is preliminary data.</text>
</comment>
<dbReference type="SUPFAM" id="SSF53474">
    <property type="entry name" value="alpha/beta-Hydrolases"/>
    <property type="match status" value="2"/>
</dbReference>
<dbReference type="EMBL" id="BNBA01000009">
    <property type="protein sequence ID" value="GHH51837.1"/>
    <property type="molecule type" value="Genomic_DNA"/>
</dbReference>
<dbReference type="Pfam" id="PF06057">
    <property type="entry name" value="VirJ"/>
    <property type="match status" value="1"/>
</dbReference>
<dbReference type="Proteomes" id="UP000623958">
    <property type="component" value="Unassembled WGS sequence"/>
</dbReference>
<dbReference type="InterPro" id="IPR010333">
    <property type="entry name" value="VirJ"/>
</dbReference>
<keyword evidence="1" id="KW-0732">Signal</keyword>
<dbReference type="AlphaFoldDB" id="A0A919F727"/>
<protein>
    <submittedName>
        <fullName evidence="3">Virulence protein</fullName>
    </submittedName>
</protein>
<reference evidence="3" key="2">
    <citation type="submission" date="2020-09" db="EMBL/GenBank/DDBJ databases">
        <authorList>
            <person name="Sun Q."/>
            <person name="Ohkuma M."/>
        </authorList>
    </citation>
    <scope>NUCLEOTIDE SEQUENCE</scope>
    <source>
        <strain evidence="3">JCM 13306</strain>
    </source>
</reference>
<accession>A0A919F727</accession>
<evidence type="ECO:0000256" key="1">
    <source>
        <dbReference type="SAM" id="SignalP"/>
    </source>
</evidence>
<reference evidence="3" key="1">
    <citation type="journal article" date="2014" name="Int. J. Syst. Evol. Microbiol.">
        <title>Complete genome sequence of Corynebacterium casei LMG S-19264T (=DSM 44701T), isolated from a smear-ripened cheese.</title>
        <authorList>
            <consortium name="US DOE Joint Genome Institute (JGI-PGF)"/>
            <person name="Walter F."/>
            <person name="Albersmeier A."/>
            <person name="Kalinowski J."/>
            <person name="Ruckert C."/>
        </authorList>
    </citation>
    <scope>NUCLEOTIDE SEQUENCE</scope>
    <source>
        <strain evidence="3">JCM 13306</strain>
    </source>
</reference>
<dbReference type="InterPro" id="IPR011225">
    <property type="entry name" value="IV_sec_VirJ"/>
</dbReference>
<dbReference type="PIRSF" id="PIRSF029063">
    <property type="entry name" value="IV_sec_VirJ"/>
    <property type="match status" value="1"/>
</dbReference>
<organism evidence="3 4">
    <name type="scientific">Xanthomonas boreopolis</name>
    <dbReference type="NCBI Taxonomy" id="86183"/>
    <lineage>
        <taxon>Bacteria</taxon>
        <taxon>Pseudomonadati</taxon>
        <taxon>Pseudomonadota</taxon>
        <taxon>Gammaproteobacteria</taxon>
        <taxon>Lysobacterales</taxon>
        <taxon>Lysobacteraceae</taxon>
        <taxon>Xanthomonas</taxon>
    </lineage>
</organism>
<dbReference type="Gene3D" id="3.40.50.1820">
    <property type="entry name" value="alpha/beta hydrolase"/>
    <property type="match status" value="1"/>
</dbReference>
<feature type="chain" id="PRO_5037504370" evidence="1">
    <location>
        <begin position="25"/>
        <end position="453"/>
    </location>
</feature>
<dbReference type="InterPro" id="IPR029058">
    <property type="entry name" value="AB_hydrolase_fold"/>
</dbReference>
<keyword evidence="4" id="KW-1185">Reference proteome</keyword>
<evidence type="ECO:0000313" key="3">
    <source>
        <dbReference type="EMBL" id="GHH51837.1"/>
    </source>
</evidence>
<feature type="domain" description="Bacterial virulence" evidence="2">
    <location>
        <begin position="263"/>
        <end position="450"/>
    </location>
</feature>
<evidence type="ECO:0000259" key="2">
    <source>
        <dbReference type="Pfam" id="PF06057"/>
    </source>
</evidence>
<proteinExistence type="predicted"/>
<dbReference type="RefSeq" id="WP_434028957.1">
    <property type="nucleotide sequence ID" value="NZ_BNBA01000009.1"/>
</dbReference>
<sequence length="453" mass="47909">MRRLELWKSLCGAGVLAVSMGAAAAGPETVTHGRFEQVPVLQPAGEPQRMVIWFGGIGDGARRQAQAEALRADGAMVAMVDTAHLYRVLDKDGGDCAFSSGDVENFSRYVQAFYHVPTYRLPLLVGDGEGSALVYAVAAQAPANVLAGVLTDGLRPASVPPKAICGDGVGKAGALKATRLPVPWLAASSQGKQGDAVPVPDFIKGIPQARLLKRSASGDLLPGLRAAIRSLGAQKGVSLPPPPADLEGLPIVEVPSAADGQGDTFAVFVSGDGGWAGLDKEVAGALAQAGIPVVGVDSLRYFWQERTPQGFADDLDRIVRFYAQRWKRSRVVLIGFSQGADVLPAAINHLPPTTLAQMRMAALLSIGKFADYEFHVSNWISSGDDDGLPIAPEMARLPVQRTVCIYGVDDDDALCPSLPKQSRRVGLPGDHHFEGDYETLAKTILQQLHDTAP</sequence>
<gene>
    <name evidence="3" type="primary">acvB</name>
    <name evidence="3" type="ORF">GCM10009090_14670</name>
</gene>